<feature type="region of interest" description="Disordered" evidence="6">
    <location>
        <begin position="256"/>
        <end position="277"/>
    </location>
</feature>
<gene>
    <name evidence="7" type="ORF">Pla133_11740</name>
</gene>
<keyword evidence="4 5" id="KW-0472">Membrane</keyword>
<keyword evidence="8" id="KW-1185">Reference proteome</keyword>
<dbReference type="InterPro" id="IPR002781">
    <property type="entry name" value="TM_pro_TauE-like"/>
</dbReference>
<feature type="transmembrane region" description="Helical" evidence="5">
    <location>
        <begin position="232"/>
        <end position="251"/>
    </location>
</feature>
<feature type="transmembrane region" description="Helical" evidence="5">
    <location>
        <begin position="98"/>
        <end position="115"/>
    </location>
</feature>
<evidence type="ECO:0000256" key="5">
    <source>
        <dbReference type="RuleBase" id="RU363041"/>
    </source>
</evidence>
<evidence type="ECO:0000256" key="1">
    <source>
        <dbReference type="ARBA" id="ARBA00004141"/>
    </source>
</evidence>
<accession>A0A518BGI9</accession>
<evidence type="ECO:0000256" key="4">
    <source>
        <dbReference type="ARBA" id="ARBA00023136"/>
    </source>
</evidence>
<evidence type="ECO:0000256" key="6">
    <source>
        <dbReference type="SAM" id="MobiDB-lite"/>
    </source>
</evidence>
<dbReference type="RefSeq" id="WP_145063365.1">
    <property type="nucleotide sequence ID" value="NZ_CP036287.1"/>
</dbReference>
<dbReference type="Proteomes" id="UP000316921">
    <property type="component" value="Chromosome"/>
</dbReference>
<protein>
    <recommendedName>
        <fullName evidence="5">Probable membrane transporter protein</fullName>
    </recommendedName>
</protein>
<feature type="transmembrane region" description="Helical" evidence="5">
    <location>
        <begin position="200"/>
        <end position="220"/>
    </location>
</feature>
<dbReference type="InterPro" id="IPR051598">
    <property type="entry name" value="TSUP/Inactive_protease-like"/>
</dbReference>
<keyword evidence="2 5" id="KW-0812">Transmembrane</keyword>
<reference evidence="7 8" key="1">
    <citation type="submission" date="2019-02" db="EMBL/GenBank/DDBJ databases">
        <title>Deep-cultivation of Planctomycetes and their phenomic and genomic characterization uncovers novel biology.</title>
        <authorList>
            <person name="Wiegand S."/>
            <person name="Jogler M."/>
            <person name="Boedeker C."/>
            <person name="Pinto D."/>
            <person name="Vollmers J."/>
            <person name="Rivas-Marin E."/>
            <person name="Kohn T."/>
            <person name="Peeters S.H."/>
            <person name="Heuer A."/>
            <person name="Rast P."/>
            <person name="Oberbeckmann S."/>
            <person name="Bunk B."/>
            <person name="Jeske O."/>
            <person name="Meyerdierks A."/>
            <person name="Storesund J.E."/>
            <person name="Kallscheuer N."/>
            <person name="Luecker S."/>
            <person name="Lage O.M."/>
            <person name="Pohl T."/>
            <person name="Merkel B.J."/>
            <person name="Hornburger P."/>
            <person name="Mueller R.-W."/>
            <person name="Bruemmer F."/>
            <person name="Labrenz M."/>
            <person name="Spormann A.M."/>
            <person name="Op den Camp H."/>
            <person name="Overmann J."/>
            <person name="Amann R."/>
            <person name="Jetten M.S.M."/>
            <person name="Mascher T."/>
            <person name="Medema M.H."/>
            <person name="Devos D.P."/>
            <person name="Kaster A.-K."/>
            <person name="Ovreas L."/>
            <person name="Rohde M."/>
            <person name="Galperin M.Y."/>
            <person name="Jogler C."/>
        </authorList>
    </citation>
    <scope>NUCLEOTIDE SEQUENCE [LARGE SCALE GENOMIC DNA]</scope>
    <source>
        <strain evidence="7 8">Pla133</strain>
    </source>
</reference>
<comment type="similarity">
    <text evidence="5">Belongs to the 4-toluene sulfonate uptake permease (TSUP) (TC 2.A.102) family.</text>
</comment>
<comment type="subcellular location">
    <subcellularLocation>
        <location evidence="5">Cell membrane</location>
        <topology evidence="5">Multi-pass membrane protein</topology>
    </subcellularLocation>
    <subcellularLocation>
        <location evidence="1">Membrane</location>
        <topology evidence="1">Multi-pass membrane protein</topology>
    </subcellularLocation>
</comment>
<name>A0A518BGI9_9BACT</name>
<dbReference type="EMBL" id="CP036287">
    <property type="protein sequence ID" value="QDU66108.1"/>
    <property type="molecule type" value="Genomic_DNA"/>
</dbReference>
<feature type="transmembrane region" description="Helical" evidence="5">
    <location>
        <begin position="71"/>
        <end position="92"/>
    </location>
</feature>
<keyword evidence="3 5" id="KW-1133">Transmembrane helix</keyword>
<dbReference type="PANTHER" id="PTHR43701:SF2">
    <property type="entry name" value="MEMBRANE TRANSPORTER PROTEIN YJNA-RELATED"/>
    <property type="match status" value="1"/>
</dbReference>
<feature type="transmembrane region" description="Helical" evidence="5">
    <location>
        <begin position="136"/>
        <end position="160"/>
    </location>
</feature>
<keyword evidence="5" id="KW-1003">Cell membrane</keyword>
<organism evidence="7 8">
    <name type="scientific">Engelhardtia mirabilis</name>
    <dbReference type="NCBI Taxonomy" id="2528011"/>
    <lineage>
        <taxon>Bacteria</taxon>
        <taxon>Pseudomonadati</taxon>
        <taxon>Planctomycetota</taxon>
        <taxon>Planctomycetia</taxon>
        <taxon>Planctomycetia incertae sedis</taxon>
        <taxon>Engelhardtia</taxon>
    </lineage>
</organism>
<proteinExistence type="inferred from homology"/>
<dbReference type="GO" id="GO:0005886">
    <property type="term" value="C:plasma membrane"/>
    <property type="evidence" value="ECO:0007669"/>
    <property type="project" value="UniProtKB-SubCell"/>
</dbReference>
<evidence type="ECO:0000313" key="8">
    <source>
        <dbReference type="Proteomes" id="UP000316921"/>
    </source>
</evidence>
<dbReference type="KEGG" id="pbap:Pla133_11740"/>
<evidence type="ECO:0000256" key="3">
    <source>
        <dbReference type="ARBA" id="ARBA00022989"/>
    </source>
</evidence>
<dbReference type="Pfam" id="PF01925">
    <property type="entry name" value="TauE"/>
    <property type="match status" value="1"/>
</dbReference>
<sequence>MWIAFLGAAIVGISLGLLGSGGSIFTVPILHYGLGQPEKIAVAGSLFVVGTVSLVAALPQAAAGRVRWGTAALFGIPGMVGTVGGAALSRWVPGTVQLGLFALVMLAAAVFMFRSPPASAGPVARRARWKVVIDGLGVGVLTGLVGVGGGFLIVPALVLLGGLEMRAATSTSLVIIAFKSLAGFAEYQRVLDELDLELDWGTLGVFAALGVLGSLLGGRLSTRVPQTALRRGFAGMLVVMAVAILAVELSGSSDAGDEASGTQSAPAATVDAGHSLD</sequence>
<dbReference type="AlphaFoldDB" id="A0A518BGI9"/>
<feature type="transmembrane region" description="Helical" evidence="5">
    <location>
        <begin position="40"/>
        <end position="59"/>
    </location>
</feature>
<evidence type="ECO:0000256" key="2">
    <source>
        <dbReference type="ARBA" id="ARBA00022692"/>
    </source>
</evidence>
<dbReference type="PANTHER" id="PTHR43701">
    <property type="entry name" value="MEMBRANE TRANSPORTER PROTEIN MJ0441-RELATED"/>
    <property type="match status" value="1"/>
</dbReference>
<evidence type="ECO:0000313" key="7">
    <source>
        <dbReference type="EMBL" id="QDU66108.1"/>
    </source>
</evidence>